<feature type="domain" description="HTH bat-type" evidence="3">
    <location>
        <begin position="160"/>
        <end position="211"/>
    </location>
</feature>
<organism evidence="5 6">
    <name type="scientific">Halosimplex rubrum</name>
    <dbReference type="NCBI Taxonomy" id="869889"/>
    <lineage>
        <taxon>Archaea</taxon>
        <taxon>Methanobacteriati</taxon>
        <taxon>Methanobacteriota</taxon>
        <taxon>Stenosarchaea group</taxon>
        <taxon>Halobacteria</taxon>
        <taxon>Halobacteriales</taxon>
        <taxon>Haloarculaceae</taxon>
        <taxon>Halosimplex</taxon>
    </lineage>
</organism>
<dbReference type="Gene3D" id="1.10.10.10">
    <property type="entry name" value="Winged helix-like DNA-binding domain superfamily/Winged helix DNA-binding domain"/>
    <property type="match status" value="1"/>
</dbReference>
<reference evidence="5 6" key="1">
    <citation type="submission" date="2020-07" db="EMBL/GenBank/DDBJ databases">
        <title>Halosimplex pelagicum sp. nov. and Halosimplex rubrum sp. nov., isolated from salted brown alga Laminaria, and emended description of the genus Halosimplex.</title>
        <authorList>
            <person name="Cui H."/>
        </authorList>
    </citation>
    <scope>NUCLEOTIDE SEQUENCE [LARGE SCALE GENOMIC DNA]</scope>
    <source>
        <strain evidence="5 6">R27</strain>
    </source>
</reference>
<accession>A0A7D5SWN8</accession>
<dbReference type="GeneID" id="56077188"/>
<dbReference type="Pfam" id="PF24278">
    <property type="entry name" value="HVO_0513_N"/>
    <property type="match status" value="1"/>
</dbReference>
<dbReference type="InterPro" id="IPR036388">
    <property type="entry name" value="WH-like_DNA-bd_sf"/>
</dbReference>
<dbReference type="EMBL" id="CP058910">
    <property type="protein sequence ID" value="QLH76691.1"/>
    <property type="molecule type" value="Genomic_DNA"/>
</dbReference>
<keyword evidence="6" id="KW-1185">Reference proteome</keyword>
<keyword evidence="1" id="KW-0805">Transcription regulation</keyword>
<keyword evidence="2" id="KW-0804">Transcription</keyword>
<dbReference type="PANTHER" id="PTHR34236">
    <property type="entry name" value="DIMETHYL SULFOXIDE REDUCTASE TRANSCRIPTIONAL ACTIVATOR"/>
    <property type="match status" value="1"/>
</dbReference>
<feature type="domain" description="HVO-0513-like N-terminal" evidence="4">
    <location>
        <begin position="17"/>
        <end position="149"/>
    </location>
</feature>
<evidence type="ECO:0000259" key="3">
    <source>
        <dbReference type="Pfam" id="PF04967"/>
    </source>
</evidence>
<evidence type="ECO:0000313" key="6">
    <source>
        <dbReference type="Proteomes" id="UP000509667"/>
    </source>
</evidence>
<proteinExistence type="predicted"/>
<evidence type="ECO:0000259" key="4">
    <source>
        <dbReference type="Pfam" id="PF24278"/>
    </source>
</evidence>
<dbReference type="AlphaFoldDB" id="A0A7D5SWN8"/>
<dbReference type="InterPro" id="IPR056493">
    <property type="entry name" value="HVO_0513_N"/>
</dbReference>
<dbReference type="RefSeq" id="WP_179910626.1">
    <property type="nucleotide sequence ID" value="NZ_CP058910.1"/>
</dbReference>
<dbReference type="PANTHER" id="PTHR34236:SF1">
    <property type="entry name" value="DIMETHYL SULFOXIDE REDUCTASE TRANSCRIPTIONAL ACTIVATOR"/>
    <property type="match status" value="1"/>
</dbReference>
<gene>
    <name evidence="5" type="ORF">HZS55_04955</name>
</gene>
<protein>
    <submittedName>
        <fullName evidence="5">Helix-turn-helix domain-containing protein</fullName>
    </submittedName>
</protein>
<dbReference type="InterPro" id="IPR007050">
    <property type="entry name" value="HTH_bacterioopsin"/>
</dbReference>
<sequence>MRYVTVRVTHVEGEAFHPLSAVVADEPAVTTGPIHQLELIDGDTGVSLSEIRSGLDRYSEILGESPHVIEYTTTGADRGFAYAHFELDDLIRRLMQYRRSSELIVEMPIESEPDGATVVTLVGDASAFAGAFDGIPEEVSVEVVETGEYDPGVRQLFGRLTARQREVLETAVRAGYYENPREATHDDLAADLDVSPATVGEHLRKIESRVFSGFVAGE</sequence>
<dbReference type="OrthoDB" id="194393at2157"/>
<dbReference type="KEGG" id="hrr:HZS55_04955"/>
<evidence type="ECO:0000256" key="2">
    <source>
        <dbReference type="ARBA" id="ARBA00023163"/>
    </source>
</evidence>
<dbReference type="Proteomes" id="UP000509667">
    <property type="component" value="Chromosome"/>
</dbReference>
<name>A0A7D5SWN8_9EURY</name>
<dbReference type="Pfam" id="PF04967">
    <property type="entry name" value="HTH_10"/>
    <property type="match status" value="1"/>
</dbReference>
<evidence type="ECO:0000256" key="1">
    <source>
        <dbReference type="ARBA" id="ARBA00023015"/>
    </source>
</evidence>
<evidence type="ECO:0000313" key="5">
    <source>
        <dbReference type="EMBL" id="QLH76691.1"/>
    </source>
</evidence>